<dbReference type="RefSeq" id="XP_001245903.2">
    <property type="nucleotide sequence ID" value="XM_001245902.2"/>
</dbReference>
<dbReference type="AlphaFoldDB" id="J3KFD1"/>
<reference evidence="2" key="1">
    <citation type="journal article" date="2009" name="Genome Res.">
        <title>Comparative genomic analyses of the human fungal pathogens Coccidioides and their relatives.</title>
        <authorList>
            <person name="Sharpton T.J."/>
            <person name="Stajich J.E."/>
            <person name="Rounsley S.D."/>
            <person name="Gardner M.J."/>
            <person name="Wortman J.R."/>
            <person name="Jordar V.S."/>
            <person name="Maiti R."/>
            <person name="Kodira C.D."/>
            <person name="Neafsey D.E."/>
            <person name="Zeng Q."/>
            <person name="Hung C.-Y."/>
            <person name="McMahan C."/>
            <person name="Muszewska A."/>
            <person name="Grynberg M."/>
            <person name="Mandel M.A."/>
            <person name="Kellner E.M."/>
            <person name="Barker B.M."/>
            <person name="Galgiani J.N."/>
            <person name="Orbach M.J."/>
            <person name="Kirkland T.N."/>
            <person name="Cole G.T."/>
            <person name="Henn M.R."/>
            <person name="Birren B.W."/>
            <person name="Taylor J.W."/>
        </authorList>
    </citation>
    <scope>NUCLEOTIDE SEQUENCE [LARGE SCALE GENOMIC DNA]</scope>
    <source>
        <strain evidence="2">RS</strain>
    </source>
</reference>
<accession>J3KFD1</accession>
<dbReference type="KEGG" id="cim:CIMG_13460"/>
<organism evidence="1 2">
    <name type="scientific">Coccidioides immitis (strain RS)</name>
    <name type="common">Valley fever fungus</name>
    <dbReference type="NCBI Taxonomy" id="246410"/>
    <lineage>
        <taxon>Eukaryota</taxon>
        <taxon>Fungi</taxon>
        <taxon>Dikarya</taxon>
        <taxon>Ascomycota</taxon>
        <taxon>Pezizomycotina</taxon>
        <taxon>Eurotiomycetes</taxon>
        <taxon>Eurotiomycetidae</taxon>
        <taxon>Onygenales</taxon>
        <taxon>Onygenaceae</taxon>
        <taxon>Coccidioides</taxon>
    </lineage>
</organism>
<sequence>MIFKIVRSHPNFCLNVVNFRPEHSKNFIGKVLIAVLDKNNIQRVYEIVENIKVNNNIIE</sequence>
<evidence type="ECO:0000313" key="1">
    <source>
        <dbReference type="EMBL" id="EAS34320.3"/>
    </source>
</evidence>
<dbReference type="Proteomes" id="UP000001261">
    <property type="component" value="Unassembled WGS sequence"/>
</dbReference>
<dbReference type="InParanoid" id="J3KFD1"/>
<proteinExistence type="predicted"/>
<keyword evidence="2" id="KW-1185">Reference proteome</keyword>
<dbReference type="VEuPathDB" id="FungiDB:CIMG_13460"/>
<dbReference type="EMBL" id="GG704914">
    <property type="protein sequence ID" value="EAS34320.3"/>
    <property type="molecule type" value="Genomic_DNA"/>
</dbReference>
<name>J3KFD1_COCIM</name>
<dbReference type="OrthoDB" id="37659at2759"/>
<reference evidence="2" key="2">
    <citation type="journal article" date="2010" name="Genome Res.">
        <title>Population genomic sequencing of Coccidioides fungi reveals recent hybridization and transposon control.</title>
        <authorList>
            <person name="Neafsey D.E."/>
            <person name="Barker B.M."/>
            <person name="Sharpton T.J."/>
            <person name="Stajich J.E."/>
            <person name="Park D.J."/>
            <person name="Whiston E."/>
            <person name="Hung C.-Y."/>
            <person name="McMahan C."/>
            <person name="White J."/>
            <person name="Sykes S."/>
            <person name="Heiman D."/>
            <person name="Young S."/>
            <person name="Zeng Q."/>
            <person name="Abouelleil A."/>
            <person name="Aftuck L."/>
            <person name="Bessette D."/>
            <person name="Brown A."/>
            <person name="FitzGerald M."/>
            <person name="Lui A."/>
            <person name="Macdonald J.P."/>
            <person name="Priest M."/>
            <person name="Orbach M.J."/>
            <person name="Galgiani J.N."/>
            <person name="Kirkland T.N."/>
            <person name="Cole G.T."/>
            <person name="Birren B.W."/>
            <person name="Henn M.R."/>
            <person name="Taylor J.W."/>
            <person name="Rounsley S.D."/>
        </authorList>
    </citation>
    <scope>GENOME REANNOTATION</scope>
    <source>
        <strain evidence="2">RS</strain>
    </source>
</reference>
<protein>
    <submittedName>
        <fullName evidence="1">Uncharacterized protein</fullName>
    </submittedName>
</protein>
<evidence type="ECO:0000313" key="2">
    <source>
        <dbReference type="Proteomes" id="UP000001261"/>
    </source>
</evidence>
<dbReference type="GeneID" id="24165087"/>
<gene>
    <name evidence="1" type="ORF">CIMG_13460</name>
</gene>